<dbReference type="AlphaFoldDB" id="Q5YMD1"/>
<keyword evidence="2" id="KW-0614">Plasmid</keyword>
<dbReference type="eggNOG" id="COG2425">
    <property type="taxonomic scope" value="Bacteria"/>
</dbReference>
<feature type="region of interest" description="Disordered" evidence="1">
    <location>
        <begin position="146"/>
        <end position="170"/>
    </location>
</feature>
<proteinExistence type="predicted"/>
<dbReference type="KEGG" id="nfa:PNF1_1350"/>
<evidence type="ECO:0000313" key="2">
    <source>
        <dbReference type="EMBL" id="BAD60660.1"/>
    </source>
</evidence>
<evidence type="ECO:0000256" key="1">
    <source>
        <dbReference type="SAM" id="MobiDB-lite"/>
    </source>
</evidence>
<dbReference type="SUPFAM" id="SSF53300">
    <property type="entry name" value="vWA-like"/>
    <property type="match status" value="1"/>
</dbReference>
<dbReference type="Gene3D" id="3.40.50.410">
    <property type="entry name" value="von Willebrand factor, type A domain"/>
    <property type="match status" value="1"/>
</dbReference>
<accession>Q5YMD1</accession>
<keyword evidence="3" id="KW-1185">Reference proteome</keyword>
<dbReference type="InterPro" id="IPR036465">
    <property type="entry name" value="vWFA_dom_sf"/>
</dbReference>
<name>Q5YMD1_NOCFA</name>
<dbReference type="PANTHER" id="PTHR36846">
    <property type="entry name" value="PROTEIN VIAA"/>
    <property type="match status" value="1"/>
</dbReference>
<dbReference type="HOGENOM" id="CLU_036888_0_0_11"/>
<dbReference type="RefSeq" id="WP_011212342.1">
    <property type="nucleotide sequence ID" value="NC_006362.1"/>
</dbReference>
<evidence type="ECO:0000313" key="3">
    <source>
        <dbReference type="Proteomes" id="UP000006820"/>
    </source>
</evidence>
<dbReference type="GeneID" id="61136359"/>
<dbReference type="Proteomes" id="UP000006820">
    <property type="component" value="Plasmid pNF1"/>
</dbReference>
<sequence length="547" mass="58761">MDSMSGKTLRKFADLARKAGRWVGLGSTAPERHATVVEGDRFDAMTWTEVREQATALAEVEEELSRRFDYVPDLLRDVFLTVYKAEPTLREQAEMEPTRLPNHAIVTALIGTPEYADLHRETVGDEYAAAMAVIAQRSTLAQMLEQSQDAQQTAEQSAAAEQEAAEHATAVESALDAAAEQVDEDGAVPGQAAAAVDNAVAAAQAADDAAQQARAQAEAAAGALGATLRADARQAMASAAEQAREEAALMAAWGLGPGQLQRMSFDERARLAERLRGGRLGKFTDLVGRFRRLATAERTRKLEHVAGELVGITLGDDLTRLIPSETANLAHPALRAVFAARFAEKQLMLYETMGEDHSGRGAIIACLDCSYSMCAPHTGPDGRIASAEAWAKACGLALLDQARAEGRDFVGILFSSAEQVSVHRFPAGEAPLDRVLDFAESFFSGGTDFQTPLGIAVDILAEHHGDQAVQGGDIVLITDGDAEVTEEWMRTWKSAKSELDFRLFGVAITDPRRPAGRSAVLEALCDNLRTLDDLADPHPAADLFRVI</sequence>
<dbReference type="EMBL" id="AP006619">
    <property type="protein sequence ID" value="BAD60660.1"/>
    <property type="molecule type" value="Genomic_DNA"/>
</dbReference>
<evidence type="ECO:0008006" key="4">
    <source>
        <dbReference type="Google" id="ProtNLM"/>
    </source>
</evidence>
<organism evidence="2 3">
    <name type="scientific">Nocardia farcinica (strain IFM 10152)</name>
    <dbReference type="NCBI Taxonomy" id="247156"/>
    <lineage>
        <taxon>Bacteria</taxon>
        <taxon>Bacillati</taxon>
        <taxon>Actinomycetota</taxon>
        <taxon>Actinomycetes</taxon>
        <taxon>Mycobacteriales</taxon>
        <taxon>Nocardiaceae</taxon>
        <taxon>Nocardia</taxon>
    </lineage>
</organism>
<reference evidence="2 3" key="1">
    <citation type="journal article" date="2004" name="Proc. Natl. Acad. Sci. U.S.A.">
        <title>The complete genomic sequence of Nocardia farcinica IFM 10152.</title>
        <authorList>
            <person name="Ishikawa J."/>
            <person name="Yamashita A."/>
            <person name="Mikami Y."/>
            <person name="Hoshino Y."/>
            <person name="Kurita H."/>
            <person name="Hotta K."/>
            <person name="Shiba T."/>
            <person name="Hattori M."/>
        </authorList>
    </citation>
    <scope>NUCLEOTIDE SEQUENCE [LARGE SCALE GENOMIC DNA]</scope>
    <source>
        <strain evidence="2 3">IFM 10152</strain>
        <plasmid evidence="3">Plasmid pNF1</plasmid>
    </source>
</reference>
<geneLocation type="plasmid" evidence="2 3">
    <name>pNF1</name>
</geneLocation>
<dbReference type="PANTHER" id="PTHR36846:SF1">
    <property type="entry name" value="PROTEIN VIAA"/>
    <property type="match status" value="1"/>
</dbReference>
<protein>
    <recommendedName>
        <fullName evidence="4">VWFA domain-containing protein</fullName>
    </recommendedName>
</protein>
<gene>
    <name evidence="2" type="ordered locus">PNF1_1350</name>
</gene>